<organism evidence="7 8">
    <name type="scientific">Porphyromonas circumdentaria</name>
    <dbReference type="NCBI Taxonomy" id="29524"/>
    <lineage>
        <taxon>Bacteria</taxon>
        <taxon>Pseudomonadati</taxon>
        <taxon>Bacteroidota</taxon>
        <taxon>Bacteroidia</taxon>
        <taxon>Bacteroidales</taxon>
        <taxon>Porphyromonadaceae</taxon>
        <taxon>Porphyromonas</taxon>
    </lineage>
</organism>
<gene>
    <name evidence="7" type="ORF">SAMN02745171_00975</name>
</gene>
<dbReference type="GO" id="GO:0008930">
    <property type="term" value="F:methylthioadenosine nucleosidase activity"/>
    <property type="evidence" value="ECO:0007669"/>
    <property type="project" value="InterPro"/>
</dbReference>
<dbReference type="Proteomes" id="UP000190121">
    <property type="component" value="Unassembled WGS sequence"/>
</dbReference>
<evidence type="ECO:0000313" key="7">
    <source>
        <dbReference type="EMBL" id="SJZ72905.1"/>
    </source>
</evidence>
<dbReference type="RefSeq" id="WP_078736903.1">
    <property type="nucleotide sequence ID" value="NZ_FUXE01000008.1"/>
</dbReference>
<dbReference type="GO" id="GO:0019509">
    <property type="term" value="P:L-methionine salvage from methylthioadenosine"/>
    <property type="evidence" value="ECO:0007669"/>
    <property type="project" value="UniProtKB-UniPathway"/>
</dbReference>
<comment type="pathway">
    <text evidence="1">Amino-acid biosynthesis; L-methionine biosynthesis via salvage pathway; S-methyl-5-thio-alpha-D-ribose 1-phosphate from S-methyl-5'-thioadenosine (hydrolase route): step 1/2.</text>
</comment>
<dbReference type="NCBIfam" id="TIGR01704">
    <property type="entry name" value="MTA_SAH-Nsdase"/>
    <property type="match status" value="1"/>
</dbReference>
<dbReference type="SUPFAM" id="SSF53167">
    <property type="entry name" value="Purine and uridine phosphorylases"/>
    <property type="match status" value="1"/>
</dbReference>
<evidence type="ECO:0000313" key="8">
    <source>
        <dbReference type="Proteomes" id="UP000190121"/>
    </source>
</evidence>
<protein>
    <recommendedName>
        <fullName evidence="2">adenosylhomocysteine nucleosidase</fullName>
        <ecNumber evidence="2">3.2.2.9</ecNumber>
    </recommendedName>
</protein>
<dbReference type="AlphaFoldDB" id="A0A1T4N1M5"/>
<dbReference type="InterPro" id="IPR035994">
    <property type="entry name" value="Nucleoside_phosphorylase_sf"/>
</dbReference>
<dbReference type="GO" id="GO:0005829">
    <property type="term" value="C:cytosol"/>
    <property type="evidence" value="ECO:0007669"/>
    <property type="project" value="TreeGrafter"/>
</dbReference>
<evidence type="ECO:0000256" key="3">
    <source>
        <dbReference type="ARBA" id="ARBA00022605"/>
    </source>
</evidence>
<proteinExistence type="predicted"/>
<dbReference type="InterPro" id="IPR010049">
    <property type="entry name" value="MTA_SAH_Nsdase"/>
</dbReference>
<dbReference type="UniPathway" id="UPA00904">
    <property type="reaction ID" value="UER00871"/>
</dbReference>
<dbReference type="NCBIfam" id="NF004079">
    <property type="entry name" value="PRK05584.1"/>
    <property type="match status" value="1"/>
</dbReference>
<feature type="domain" description="Nucleoside phosphorylase" evidence="6">
    <location>
        <begin position="12"/>
        <end position="215"/>
    </location>
</feature>
<dbReference type="PANTHER" id="PTHR46832">
    <property type="entry name" value="5'-METHYLTHIOADENOSINE/S-ADENOSYLHOMOCYSTEINE NUCLEOSIDASE"/>
    <property type="match status" value="1"/>
</dbReference>
<dbReference type="Pfam" id="PF01048">
    <property type="entry name" value="PNP_UDP_1"/>
    <property type="match status" value="1"/>
</dbReference>
<dbReference type="PANTHER" id="PTHR46832:SF1">
    <property type="entry name" value="5'-METHYLTHIOADENOSINE_S-ADENOSYLHOMOCYSTEINE NUCLEOSIDASE"/>
    <property type="match status" value="1"/>
</dbReference>
<keyword evidence="5" id="KW-0486">Methionine biosynthesis</keyword>
<reference evidence="8" key="1">
    <citation type="submission" date="2017-02" db="EMBL/GenBank/DDBJ databases">
        <authorList>
            <person name="Varghese N."/>
            <person name="Submissions S."/>
        </authorList>
    </citation>
    <scope>NUCLEOTIDE SEQUENCE [LARGE SCALE GENOMIC DNA]</scope>
    <source>
        <strain evidence="8">ATCC 51356</strain>
    </source>
</reference>
<dbReference type="Gene3D" id="3.40.50.1580">
    <property type="entry name" value="Nucleoside phosphorylase domain"/>
    <property type="match status" value="1"/>
</dbReference>
<evidence type="ECO:0000259" key="6">
    <source>
        <dbReference type="Pfam" id="PF01048"/>
    </source>
</evidence>
<dbReference type="CDD" id="cd09008">
    <property type="entry name" value="MTAN"/>
    <property type="match status" value="1"/>
</dbReference>
<keyword evidence="3" id="KW-0028">Amino-acid biosynthesis</keyword>
<evidence type="ECO:0000256" key="5">
    <source>
        <dbReference type="ARBA" id="ARBA00023167"/>
    </source>
</evidence>
<dbReference type="GO" id="GO:0009164">
    <property type="term" value="P:nucleoside catabolic process"/>
    <property type="evidence" value="ECO:0007669"/>
    <property type="project" value="InterPro"/>
</dbReference>
<name>A0A1T4N1M5_9PORP</name>
<accession>A0A1T4N1M5</accession>
<dbReference type="EMBL" id="FUXE01000008">
    <property type="protein sequence ID" value="SJZ72905.1"/>
    <property type="molecule type" value="Genomic_DNA"/>
</dbReference>
<keyword evidence="4" id="KW-0378">Hydrolase</keyword>
<dbReference type="GO" id="GO:0008782">
    <property type="term" value="F:adenosylhomocysteine nucleosidase activity"/>
    <property type="evidence" value="ECO:0007669"/>
    <property type="project" value="UniProtKB-EC"/>
</dbReference>
<dbReference type="STRING" id="29524.SAMN02745171_00975"/>
<dbReference type="EC" id="3.2.2.9" evidence="2"/>
<sequence>MAHTLSTSIKTLALIVAMPKEAFRIASFFQETEKIAEKGLTASVGYKEGVKIILALSGIGKVAAAITTAEVIRRYAPNGIINIGVSGGIHESTHQGDLVVANQVCYHDVFCGEEIAWGQVQGFPLYYPSSMTLLSQFKKTNIPYHTGLAVCGDRFLTDPEEFDFIRKTFPQALSIDMESAAVAQTCYVYHTPFAIIRAISDTPGRGDSYQQYTQFWEEEALQQKVFNPIQQLLNSIIQ</sequence>
<keyword evidence="8" id="KW-1185">Reference proteome</keyword>
<evidence type="ECO:0000256" key="4">
    <source>
        <dbReference type="ARBA" id="ARBA00022801"/>
    </source>
</evidence>
<dbReference type="InterPro" id="IPR000845">
    <property type="entry name" value="Nucleoside_phosphorylase_d"/>
</dbReference>
<evidence type="ECO:0000256" key="2">
    <source>
        <dbReference type="ARBA" id="ARBA00011974"/>
    </source>
</evidence>
<dbReference type="OrthoDB" id="9792278at2"/>
<evidence type="ECO:0000256" key="1">
    <source>
        <dbReference type="ARBA" id="ARBA00004945"/>
    </source>
</evidence>
<dbReference type="GO" id="GO:0019284">
    <property type="term" value="P:L-methionine salvage from S-adenosylmethionine"/>
    <property type="evidence" value="ECO:0007669"/>
    <property type="project" value="TreeGrafter"/>
</dbReference>